<dbReference type="Proteomes" id="UP000028640">
    <property type="component" value="Unassembled WGS sequence"/>
</dbReference>
<feature type="coiled-coil region" evidence="1">
    <location>
        <begin position="24"/>
        <end position="54"/>
    </location>
</feature>
<evidence type="ECO:0000313" key="3">
    <source>
        <dbReference type="Proteomes" id="UP000028640"/>
    </source>
</evidence>
<dbReference type="EMBL" id="JMPJ01000075">
    <property type="protein sequence ID" value="KFC77430.1"/>
    <property type="molecule type" value="Genomic_DNA"/>
</dbReference>
<sequence>MSAIEVLKQKVLGMSDEVVITLTTQQAKVILDQLEAERQQREEAEAELAALRGEQGHGDTMVYMMPNVFASLVNTARDVALEYKNAQCLRDALSRELKGYFTLSRQPKPVVVLSDCDIGAVSHMAHWYSEEQCEAWVAGVDHAKRQMQAAGIVVKDGE</sequence>
<reference evidence="2 3" key="1">
    <citation type="submission" date="2014-05" db="EMBL/GenBank/DDBJ databases">
        <title>ATOL: Assembling a taxonomically balanced genome-scale reconstruction of the evolutionary history of the Enterobacteriaceae.</title>
        <authorList>
            <person name="Plunkett G.III."/>
            <person name="Neeno-Eckwall E.C."/>
            <person name="Glasner J.D."/>
            <person name="Perna N.T."/>
        </authorList>
    </citation>
    <scope>NUCLEOTIDE SEQUENCE [LARGE SCALE GENOMIC DNA]</scope>
    <source>
        <strain evidence="2 3">ATCC 33852</strain>
    </source>
</reference>
<organism evidence="2 3">
    <name type="scientific">Ewingella americana (strain ATCC 33852 / DSM 4580 / CCUG 14506 / JCM 5911 / LMG 7869 / NCTC 12157 / CDC 1468-78)</name>
    <dbReference type="NCBI Taxonomy" id="910964"/>
    <lineage>
        <taxon>Bacteria</taxon>
        <taxon>Pseudomonadati</taxon>
        <taxon>Pseudomonadota</taxon>
        <taxon>Gammaproteobacteria</taxon>
        <taxon>Enterobacterales</taxon>
        <taxon>Yersiniaceae</taxon>
        <taxon>Ewingella</taxon>
    </lineage>
</organism>
<name>A0A085G135_EWIA3</name>
<keyword evidence="3" id="KW-1185">Reference proteome</keyword>
<evidence type="ECO:0000313" key="2">
    <source>
        <dbReference type="EMBL" id="KFC77430.1"/>
    </source>
</evidence>
<comment type="caution">
    <text evidence="2">The sequence shown here is derived from an EMBL/GenBank/DDBJ whole genome shotgun (WGS) entry which is preliminary data.</text>
</comment>
<protein>
    <submittedName>
        <fullName evidence="2">Uncharacterized protein</fullName>
    </submittedName>
</protein>
<evidence type="ECO:0000256" key="1">
    <source>
        <dbReference type="SAM" id="Coils"/>
    </source>
</evidence>
<dbReference type="RefSeq" id="WP_034795841.1">
    <property type="nucleotide sequence ID" value="NZ_JMPJ01000075.1"/>
</dbReference>
<dbReference type="GeneID" id="78382327"/>
<accession>A0A085G135</accession>
<keyword evidence="1" id="KW-0175">Coiled coil</keyword>
<dbReference type="STRING" id="910964.GEAM_4281"/>
<dbReference type="AlphaFoldDB" id="A0A085G135"/>
<proteinExistence type="predicted"/>
<dbReference type="eggNOG" id="ENOG502ZSCU">
    <property type="taxonomic scope" value="Bacteria"/>
</dbReference>
<gene>
    <name evidence="2" type="ORF">GEAM_4281</name>
</gene>